<feature type="domain" description="GST C-terminal" evidence="2">
    <location>
        <begin position="92"/>
        <end position="211"/>
    </location>
</feature>
<dbReference type="SFLD" id="SFLDG01150">
    <property type="entry name" value="Main.1:_Beta-like"/>
    <property type="match status" value="1"/>
</dbReference>
<dbReference type="CDD" id="cd03057">
    <property type="entry name" value="GST_N_Beta"/>
    <property type="match status" value="1"/>
</dbReference>
<evidence type="ECO:0000259" key="1">
    <source>
        <dbReference type="PROSITE" id="PS50404"/>
    </source>
</evidence>
<dbReference type="InterPro" id="IPR036249">
    <property type="entry name" value="Thioredoxin-like_sf"/>
</dbReference>
<dbReference type="SUPFAM" id="SSF47616">
    <property type="entry name" value="GST C-terminal domain-like"/>
    <property type="match status" value="1"/>
</dbReference>
<gene>
    <name evidence="3" type="ORF">SAMN04487940_1353</name>
</gene>
<dbReference type="Gene3D" id="3.40.30.10">
    <property type="entry name" value="Glutaredoxin"/>
    <property type="match status" value="1"/>
</dbReference>
<reference evidence="3 4" key="1">
    <citation type="submission" date="2016-10" db="EMBL/GenBank/DDBJ databases">
        <authorList>
            <person name="Varghese N."/>
            <person name="Submissions S."/>
        </authorList>
    </citation>
    <scope>NUCLEOTIDE SEQUENCE [LARGE SCALE GENOMIC DNA]</scope>
    <source>
        <strain evidence="3 4">FF3</strain>
    </source>
</reference>
<evidence type="ECO:0000259" key="2">
    <source>
        <dbReference type="PROSITE" id="PS50405"/>
    </source>
</evidence>
<keyword evidence="4" id="KW-1185">Reference proteome</keyword>
<comment type="caution">
    <text evidence="3">The sequence shown here is derived from an EMBL/GenBank/DDBJ whole genome shotgun (WGS) entry which is preliminary data.</text>
</comment>
<dbReference type="Pfam" id="PF02798">
    <property type="entry name" value="GST_N"/>
    <property type="match status" value="1"/>
</dbReference>
<dbReference type="PANTHER" id="PTHR44051:SF8">
    <property type="entry name" value="GLUTATHIONE S-TRANSFERASE GSTA"/>
    <property type="match status" value="1"/>
</dbReference>
<dbReference type="CDD" id="cd03188">
    <property type="entry name" value="GST_C_Beta"/>
    <property type="match status" value="1"/>
</dbReference>
<feature type="domain" description="GST N-terminal" evidence="1">
    <location>
        <begin position="1"/>
        <end position="84"/>
    </location>
</feature>
<dbReference type="SFLD" id="SFLDG00358">
    <property type="entry name" value="Main_(cytGST)"/>
    <property type="match status" value="1"/>
</dbReference>
<organism evidence="3 4">
    <name type="scientific">Marinovum algicola</name>
    <dbReference type="NCBI Taxonomy" id="42444"/>
    <lineage>
        <taxon>Bacteria</taxon>
        <taxon>Pseudomonadati</taxon>
        <taxon>Pseudomonadota</taxon>
        <taxon>Alphaproteobacteria</taxon>
        <taxon>Rhodobacterales</taxon>
        <taxon>Roseobacteraceae</taxon>
        <taxon>Marinovum</taxon>
    </lineage>
</organism>
<dbReference type="SFLD" id="SFLDS00019">
    <property type="entry name" value="Glutathione_Transferase_(cytos"/>
    <property type="match status" value="1"/>
</dbReference>
<evidence type="ECO:0000313" key="4">
    <source>
        <dbReference type="Proteomes" id="UP000182932"/>
    </source>
</evidence>
<proteinExistence type="predicted"/>
<dbReference type="PROSITE" id="PS50405">
    <property type="entry name" value="GST_CTER"/>
    <property type="match status" value="1"/>
</dbReference>
<protein>
    <submittedName>
        <fullName evidence="3">Glutathione S-transferase</fullName>
    </submittedName>
</protein>
<name>A0A975WFG0_9RHOB</name>
<dbReference type="AlphaFoldDB" id="A0A975WFG0"/>
<dbReference type="InterPro" id="IPR040079">
    <property type="entry name" value="Glutathione_S-Trfase"/>
</dbReference>
<evidence type="ECO:0000313" key="3">
    <source>
        <dbReference type="EMBL" id="SEK10972.1"/>
    </source>
</evidence>
<accession>A0A975WFG0</accession>
<dbReference type="InterPro" id="IPR036282">
    <property type="entry name" value="Glutathione-S-Trfase_C_sf"/>
</dbReference>
<dbReference type="SUPFAM" id="SSF52833">
    <property type="entry name" value="Thioredoxin-like"/>
    <property type="match status" value="1"/>
</dbReference>
<dbReference type="InterPro" id="IPR004045">
    <property type="entry name" value="Glutathione_S-Trfase_N"/>
</dbReference>
<dbReference type="PROSITE" id="PS50404">
    <property type="entry name" value="GST_NTER"/>
    <property type="match status" value="1"/>
</dbReference>
<dbReference type="EMBL" id="FNYY01000035">
    <property type="protein sequence ID" value="SEK10972.1"/>
    <property type="molecule type" value="Genomic_DNA"/>
</dbReference>
<dbReference type="InterPro" id="IPR010987">
    <property type="entry name" value="Glutathione-S-Trfase_C-like"/>
</dbReference>
<sequence>MKLYYSKLSSSMAVHLLLEEIGRPYTAVAMDLKAKDQFHPEFLSVNPKGRVPALVIERGAGKTVVLTEVPAILAYLAQVHEDQSIAPSEVLDFAVAQSFNMYLAATVHIAHAHRLRGARWSDSPDCQHSMAAKVADNMADCMAFIEQHYLKGPWVLGQNYSICDPYLFTVSQWLAGDGVDLNMFPAIRAHTEEMLKRPAVRRIVPLHGQPLGEQVM</sequence>
<dbReference type="Gene3D" id="1.20.1050.10">
    <property type="match status" value="1"/>
</dbReference>
<dbReference type="Proteomes" id="UP000182932">
    <property type="component" value="Unassembled WGS sequence"/>
</dbReference>
<dbReference type="PANTHER" id="PTHR44051">
    <property type="entry name" value="GLUTATHIONE S-TRANSFERASE-RELATED"/>
    <property type="match status" value="1"/>
</dbReference>